<keyword evidence="5 11" id="KW-0378">Hydrolase</keyword>
<dbReference type="PANTHER" id="PTHR11630">
    <property type="entry name" value="DNA REPLICATION LICENSING FACTOR MCM FAMILY MEMBER"/>
    <property type="match status" value="1"/>
</dbReference>
<dbReference type="EC" id="3.6.4.12" evidence="11"/>
<dbReference type="InterPro" id="IPR018525">
    <property type="entry name" value="MCM_CS"/>
</dbReference>
<keyword evidence="6 11" id="KW-0347">Helicase</keyword>
<dbReference type="Gene3D" id="2.20.28.10">
    <property type="match status" value="1"/>
</dbReference>
<dbReference type="AlphaFoldDB" id="A0AAW2H7H4"/>
<dbReference type="PRINTS" id="PR01660">
    <property type="entry name" value="MCMPROTEIN4"/>
</dbReference>
<dbReference type="InterPro" id="IPR008047">
    <property type="entry name" value="MCM_4"/>
</dbReference>
<dbReference type="GO" id="GO:0005634">
    <property type="term" value="C:nucleus"/>
    <property type="evidence" value="ECO:0007669"/>
    <property type="project" value="UniProtKB-SubCell"/>
</dbReference>
<evidence type="ECO:0000256" key="9">
    <source>
        <dbReference type="ARBA" id="ARBA00023242"/>
    </source>
</evidence>
<dbReference type="GO" id="GO:0017116">
    <property type="term" value="F:single-stranded DNA helicase activity"/>
    <property type="evidence" value="ECO:0007669"/>
    <property type="project" value="TreeGrafter"/>
</dbReference>
<evidence type="ECO:0000256" key="4">
    <source>
        <dbReference type="ARBA" id="ARBA00022741"/>
    </source>
</evidence>
<dbReference type="InterPro" id="IPR001208">
    <property type="entry name" value="MCM_dom"/>
</dbReference>
<name>A0AAW2H7H4_9NEOP</name>
<evidence type="ECO:0000256" key="6">
    <source>
        <dbReference type="ARBA" id="ARBA00022806"/>
    </source>
</evidence>
<organism evidence="13">
    <name type="scientific">Menopon gallinae</name>
    <name type="common">poultry shaft louse</name>
    <dbReference type="NCBI Taxonomy" id="328185"/>
    <lineage>
        <taxon>Eukaryota</taxon>
        <taxon>Metazoa</taxon>
        <taxon>Ecdysozoa</taxon>
        <taxon>Arthropoda</taxon>
        <taxon>Hexapoda</taxon>
        <taxon>Insecta</taxon>
        <taxon>Pterygota</taxon>
        <taxon>Neoptera</taxon>
        <taxon>Paraneoptera</taxon>
        <taxon>Psocodea</taxon>
        <taxon>Troctomorpha</taxon>
        <taxon>Phthiraptera</taxon>
        <taxon>Amblycera</taxon>
        <taxon>Menoponidae</taxon>
        <taxon>Menopon</taxon>
    </lineage>
</organism>
<dbReference type="GO" id="GO:1902975">
    <property type="term" value="P:mitotic DNA replication initiation"/>
    <property type="evidence" value="ECO:0007669"/>
    <property type="project" value="TreeGrafter"/>
</dbReference>
<keyword evidence="8 10" id="KW-0238">DNA-binding</keyword>
<protein>
    <recommendedName>
        <fullName evidence="11">DNA replication licensing factor MCM4</fullName>
        <ecNumber evidence="11">3.6.4.12</ecNumber>
    </recommendedName>
</protein>
<keyword evidence="4 10" id="KW-0547">Nucleotide-binding</keyword>
<dbReference type="SUPFAM" id="SSF50249">
    <property type="entry name" value="Nucleic acid-binding proteins"/>
    <property type="match status" value="1"/>
</dbReference>
<dbReference type="EMBL" id="JARGDH010000006">
    <property type="protein sequence ID" value="KAL0265680.1"/>
    <property type="molecule type" value="Genomic_DNA"/>
</dbReference>
<evidence type="ECO:0000259" key="12">
    <source>
        <dbReference type="PROSITE" id="PS50051"/>
    </source>
</evidence>
<comment type="subcellular location">
    <subcellularLocation>
        <location evidence="1">Nucleus</location>
    </subcellularLocation>
</comment>
<dbReference type="GO" id="GO:0006271">
    <property type="term" value="P:DNA strand elongation involved in DNA replication"/>
    <property type="evidence" value="ECO:0007669"/>
    <property type="project" value="TreeGrafter"/>
</dbReference>
<evidence type="ECO:0000256" key="8">
    <source>
        <dbReference type="ARBA" id="ARBA00023125"/>
    </source>
</evidence>
<evidence type="ECO:0000313" key="13">
    <source>
        <dbReference type="EMBL" id="KAL0265680.1"/>
    </source>
</evidence>
<dbReference type="InterPro" id="IPR027417">
    <property type="entry name" value="P-loop_NTPase"/>
</dbReference>
<evidence type="ECO:0000256" key="11">
    <source>
        <dbReference type="RuleBase" id="RU368062"/>
    </source>
</evidence>
<dbReference type="PROSITE" id="PS50051">
    <property type="entry name" value="MCM_2"/>
    <property type="match status" value="1"/>
</dbReference>
<comment type="similarity">
    <text evidence="2 10">Belongs to the MCM family.</text>
</comment>
<dbReference type="InterPro" id="IPR033762">
    <property type="entry name" value="MCM_OB"/>
</dbReference>
<comment type="catalytic activity">
    <reaction evidence="11">
        <text>ATP + H2O = ADP + phosphate + H(+)</text>
        <dbReference type="Rhea" id="RHEA:13065"/>
        <dbReference type="ChEBI" id="CHEBI:15377"/>
        <dbReference type="ChEBI" id="CHEBI:15378"/>
        <dbReference type="ChEBI" id="CHEBI:30616"/>
        <dbReference type="ChEBI" id="CHEBI:43474"/>
        <dbReference type="ChEBI" id="CHEBI:456216"/>
        <dbReference type="EC" id="3.6.4.12"/>
    </reaction>
</comment>
<accession>A0AAW2H7H4</accession>
<dbReference type="GO" id="GO:0003697">
    <property type="term" value="F:single-stranded DNA binding"/>
    <property type="evidence" value="ECO:0007669"/>
    <property type="project" value="TreeGrafter"/>
</dbReference>
<evidence type="ECO:0000256" key="7">
    <source>
        <dbReference type="ARBA" id="ARBA00022840"/>
    </source>
</evidence>
<dbReference type="Gene3D" id="3.40.50.300">
    <property type="entry name" value="P-loop containing nucleotide triphosphate hydrolases"/>
    <property type="match status" value="1"/>
</dbReference>
<comment type="caution">
    <text evidence="13">The sequence shown here is derived from an EMBL/GenBank/DDBJ whole genome shotgun (WGS) entry which is preliminary data.</text>
</comment>
<dbReference type="SUPFAM" id="SSF52540">
    <property type="entry name" value="P-loop containing nucleoside triphosphate hydrolases"/>
    <property type="match status" value="1"/>
</dbReference>
<dbReference type="Pfam" id="PF17207">
    <property type="entry name" value="MCM_OB"/>
    <property type="match status" value="1"/>
</dbReference>
<dbReference type="FunFam" id="2.20.28.10:FF:000003">
    <property type="entry name" value="DNA helicase"/>
    <property type="match status" value="1"/>
</dbReference>
<keyword evidence="3 11" id="KW-0235">DNA replication</keyword>
<evidence type="ECO:0000256" key="1">
    <source>
        <dbReference type="ARBA" id="ARBA00004123"/>
    </source>
</evidence>
<dbReference type="GO" id="GO:0042555">
    <property type="term" value="C:MCM complex"/>
    <property type="evidence" value="ECO:0007669"/>
    <property type="project" value="UniProtKB-UniRule"/>
</dbReference>
<dbReference type="PROSITE" id="PS00847">
    <property type="entry name" value="MCM_1"/>
    <property type="match status" value="1"/>
</dbReference>
<evidence type="ECO:0000256" key="5">
    <source>
        <dbReference type="ARBA" id="ARBA00022801"/>
    </source>
</evidence>
<dbReference type="GO" id="GO:0016787">
    <property type="term" value="F:hydrolase activity"/>
    <property type="evidence" value="ECO:0007669"/>
    <property type="project" value="UniProtKB-KW"/>
</dbReference>
<keyword evidence="9 11" id="KW-0539">Nucleus</keyword>
<dbReference type="Gene3D" id="2.40.50.140">
    <property type="entry name" value="Nucleic acid-binding proteins"/>
    <property type="match status" value="1"/>
</dbReference>
<gene>
    <name evidence="13" type="ORF">PYX00_011394</name>
</gene>
<dbReference type="InterPro" id="IPR041562">
    <property type="entry name" value="MCM_lid"/>
</dbReference>
<dbReference type="FunFam" id="3.40.50.300:FF:000826">
    <property type="entry name" value="Replicative DNA helicase Mcm"/>
    <property type="match status" value="1"/>
</dbReference>
<dbReference type="PANTHER" id="PTHR11630:SF66">
    <property type="entry name" value="DNA REPLICATION LICENSING FACTOR MCM4"/>
    <property type="match status" value="1"/>
</dbReference>
<dbReference type="InterPro" id="IPR031327">
    <property type="entry name" value="MCM"/>
</dbReference>
<dbReference type="InterPro" id="IPR012340">
    <property type="entry name" value="NA-bd_OB-fold"/>
</dbReference>
<dbReference type="InterPro" id="IPR027925">
    <property type="entry name" value="MCM_N"/>
</dbReference>
<keyword evidence="7 10" id="KW-0067">ATP-binding</keyword>
<reference evidence="13" key="1">
    <citation type="journal article" date="2024" name="Gigascience">
        <title>Chromosome-level genome of the poultry shaft louse Menopon gallinae provides insight into the host-switching and adaptive evolution of parasitic lice.</title>
        <authorList>
            <person name="Xu Y."/>
            <person name="Ma L."/>
            <person name="Liu S."/>
            <person name="Liang Y."/>
            <person name="Liu Q."/>
            <person name="He Z."/>
            <person name="Tian L."/>
            <person name="Duan Y."/>
            <person name="Cai W."/>
            <person name="Li H."/>
            <person name="Song F."/>
        </authorList>
    </citation>
    <scope>NUCLEOTIDE SEQUENCE</scope>
    <source>
        <strain evidence="13">Cailab_2023a</strain>
    </source>
</reference>
<evidence type="ECO:0000256" key="3">
    <source>
        <dbReference type="ARBA" id="ARBA00022705"/>
    </source>
</evidence>
<evidence type="ECO:0000256" key="2">
    <source>
        <dbReference type="ARBA" id="ARBA00008010"/>
    </source>
</evidence>
<dbReference type="PRINTS" id="PR01657">
    <property type="entry name" value="MCMFAMILY"/>
</dbReference>
<proteinExistence type="inferred from homology"/>
<dbReference type="Pfam" id="PF00493">
    <property type="entry name" value="MCM"/>
    <property type="match status" value="1"/>
</dbReference>
<sequence>MDPSQISSAFSFDDASQDIAHPLETPTEYSSGYVSQPLIETERIKVIWGTTINVQESSEKFKEFVRSFSENNTRVYMEKIRSLIDTQTNTFWVDCRHLPELLYKQLESYPQDVIPIFENSLNEVVSEMAPDISYTVRIRFLNIGRQLFIRNIDPHDIDRIVVVRGMAIRVSNVIPEIVKAFYVCTKCGREVLVENVRGVINEPTTCDCGARFGYQLVANKSIYIDKQIIRIQELPENIQDGTTPMPITVLAHDDLVDTVIPGDKVKLTGIMRATPVRLNHFSKKIKSSFRVFIELLSQTCGGEGALQGSDEAGGKSRDRLMEEIERLRNNPRRYEILAGMIAPSVCGMENVKKALLLQLFGGVRKEGENMKLRGDINILLAGDPGISKSQLLSFINRISGRGIYTSGKGSSAVGLSATVKRDVDTRAFVLEPGALVLSDNGICCIDEFDKMSDSTKSVLHEVMEQQTVTVAKAGIITTLNARCSVLASCNPIESKYNAKKSIVDNLQIVPTLLSRFDVVCLLIDKSDEEGDRTVAEHILSFYDSSGDEGDNADIELLKEYIREARKINPQLTKESMSALRDCYCELRQLDNGKSITATTRQLESLIRLSEAHARMRLCSTVEAEDVDEAIRIVKESLLMYAIDPTTGKIDMDLIISGKSAHKKKLMEDLKHEVMRLVRQPARFVELLEKTGASEKSLREVICMLENEEAVFYDKRKGVVEKLKI</sequence>
<comment type="subunit">
    <text evidence="11">Component of the MCM2-7 complex.</text>
</comment>
<dbReference type="Pfam" id="PF14551">
    <property type="entry name" value="MCM_N"/>
    <property type="match status" value="1"/>
</dbReference>
<dbReference type="GO" id="GO:0005524">
    <property type="term" value="F:ATP binding"/>
    <property type="evidence" value="ECO:0007669"/>
    <property type="project" value="UniProtKB-UniRule"/>
</dbReference>
<dbReference type="Pfam" id="PF17855">
    <property type="entry name" value="MCM_lid"/>
    <property type="match status" value="1"/>
</dbReference>
<feature type="domain" description="MCM C-terminal AAA(+) ATPase" evidence="12">
    <location>
        <begin position="333"/>
        <end position="538"/>
    </location>
</feature>
<dbReference type="SMART" id="SM00350">
    <property type="entry name" value="MCM"/>
    <property type="match status" value="1"/>
</dbReference>
<evidence type="ECO:0000256" key="10">
    <source>
        <dbReference type="RuleBase" id="RU004070"/>
    </source>
</evidence>
<dbReference type="GO" id="GO:0000727">
    <property type="term" value="P:double-strand break repair via break-induced replication"/>
    <property type="evidence" value="ECO:0007669"/>
    <property type="project" value="TreeGrafter"/>
</dbReference>
<comment type="function">
    <text evidence="11">Acts as component of the MCM2-7 complex (MCM complex) which is the replicative helicase essential for 'once per cell cycle' DNA replication initiation and elongation in eukaryotic cells. The active ATPase sites in the MCM2-7 ring are formed through the interaction surfaces of two neighboring subunits such that a critical structure of a conserved arginine finger motif is provided in trans relative to the ATP-binding site of the Walker A box of the adjacent subunit. The six ATPase active sites, however, are likely to contribute differentially to the complex helicase activity.</text>
</comment>
<dbReference type="Gene3D" id="3.30.1640.10">
    <property type="entry name" value="mini-chromosome maintenance (MCM) complex, chain A, domain 1"/>
    <property type="match status" value="1"/>
</dbReference>